<keyword evidence="3" id="KW-1185">Reference proteome</keyword>
<gene>
    <name evidence="2" type="ORF">E2C01_057565</name>
</gene>
<feature type="region of interest" description="Disordered" evidence="1">
    <location>
        <begin position="61"/>
        <end position="92"/>
    </location>
</feature>
<organism evidence="2 3">
    <name type="scientific">Portunus trituberculatus</name>
    <name type="common">Swimming crab</name>
    <name type="synonym">Neptunus trituberculatus</name>
    <dbReference type="NCBI Taxonomy" id="210409"/>
    <lineage>
        <taxon>Eukaryota</taxon>
        <taxon>Metazoa</taxon>
        <taxon>Ecdysozoa</taxon>
        <taxon>Arthropoda</taxon>
        <taxon>Crustacea</taxon>
        <taxon>Multicrustacea</taxon>
        <taxon>Malacostraca</taxon>
        <taxon>Eumalacostraca</taxon>
        <taxon>Eucarida</taxon>
        <taxon>Decapoda</taxon>
        <taxon>Pleocyemata</taxon>
        <taxon>Brachyura</taxon>
        <taxon>Eubrachyura</taxon>
        <taxon>Portunoidea</taxon>
        <taxon>Portunidae</taxon>
        <taxon>Portuninae</taxon>
        <taxon>Portunus</taxon>
    </lineage>
</organism>
<evidence type="ECO:0000313" key="2">
    <source>
        <dbReference type="EMBL" id="MPC63467.1"/>
    </source>
</evidence>
<accession>A0A5B7H297</accession>
<evidence type="ECO:0000256" key="1">
    <source>
        <dbReference type="SAM" id="MobiDB-lite"/>
    </source>
</evidence>
<dbReference type="EMBL" id="VSRR010020850">
    <property type="protein sequence ID" value="MPC63467.1"/>
    <property type="molecule type" value="Genomic_DNA"/>
</dbReference>
<dbReference type="AlphaFoldDB" id="A0A5B7H297"/>
<name>A0A5B7H297_PORTR</name>
<sequence length="107" mass="11438">MRVTGGPRGGGGGGVAFYGEYIVRLCRICRLGPSGDRGDMRGEGDGSPGCVGAGEVVRAGRGRDERREAWPRRGGWGQHLPPHPLAGRGECRGGRKLICKEPEKKKR</sequence>
<feature type="compositionally biased region" description="Basic and acidic residues" evidence="1">
    <location>
        <begin position="61"/>
        <end position="71"/>
    </location>
</feature>
<dbReference type="Proteomes" id="UP000324222">
    <property type="component" value="Unassembled WGS sequence"/>
</dbReference>
<comment type="caution">
    <text evidence="2">The sequence shown here is derived from an EMBL/GenBank/DDBJ whole genome shotgun (WGS) entry which is preliminary data.</text>
</comment>
<proteinExistence type="predicted"/>
<protein>
    <submittedName>
        <fullName evidence="2">Uncharacterized protein</fullName>
    </submittedName>
</protein>
<evidence type="ECO:0000313" key="3">
    <source>
        <dbReference type="Proteomes" id="UP000324222"/>
    </source>
</evidence>
<reference evidence="2 3" key="1">
    <citation type="submission" date="2019-05" db="EMBL/GenBank/DDBJ databases">
        <title>Another draft genome of Portunus trituberculatus and its Hox gene families provides insights of decapod evolution.</title>
        <authorList>
            <person name="Jeong J.-H."/>
            <person name="Song I."/>
            <person name="Kim S."/>
            <person name="Choi T."/>
            <person name="Kim D."/>
            <person name="Ryu S."/>
            <person name="Kim W."/>
        </authorList>
    </citation>
    <scope>NUCLEOTIDE SEQUENCE [LARGE SCALE GENOMIC DNA]</scope>
    <source>
        <tissue evidence="2">Muscle</tissue>
    </source>
</reference>